<dbReference type="InterPro" id="IPR001296">
    <property type="entry name" value="Glyco_trans_1"/>
</dbReference>
<dbReference type="Gene3D" id="3.40.50.2000">
    <property type="entry name" value="Glycogen Phosphorylase B"/>
    <property type="match status" value="2"/>
</dbReference>
<gene>
    <name evidence="4" type="ORF">AAAT87_05975</name>
</gene>
<dbReference type="InterPro" id="IPR028098">
    <property type="entry name" value="Glyco_trans_4-like_N"/>
</dbReference>
<protein>
    <submittedName>
        <fullName evidence="4">Glycosyltransferase family 1 protein</fullName>
    </submittedName>
</protein>
<evidence type="ECO:0000256" key="1">
    <source>
        <dbReference type="ARBA" id="ARBA00022679"/>
    </source>
</evidence>
<evidence type="ECO:0000259" key="3">
    <source>
        <dbReference type="Pfam" id="PF13439"/>
    </source>
</evidence>
<evidence type="ECO:0000313" key="5">
    <source>
        <dbReference type="Proteomes" id="UP001465717"/>
    </source>
</evidence>
<name>A0ABV1FXN8_9BACT</name>
<dbReference type="Pfam" id="PF13439">
    <property type="entry name" value="Glyco_transf_4"/>
    <property type="match status" value="1"/>
</dbReference>
<sequence length="370" mass="43179">MKLVVDLLGFEYGKSYGFQEYLFNLLDDFCKYRDKILAKRIVLLVQSSQSKYFRERFGDVFVYKCFTCSSLFSRIFKEGQIIGGLKLEQQDILLFVGNTMPIVNTKAKKVLVVHDLLFRHGAFFSKTPYYYLFRLHRYFYIPYSLAKADKIIAISNFTKNEISKAYNVPEEKIETIYNYFNFDKYDKDKLTEKSVIHGKYILCVCANYKHKNHITVLKAFEQFCKVNKDFNLVFIGSLSSDAYDFIRQLDSSVKNKILIRQHLTNADMKKVYTNASMFVSASLYEGLGMPVVEALYFGLPTLLSDISIHHEVSMDMAQYFPSLSYEVLSELFVENATHRKNNDTVLKSTLIKLYDKDNTSMRYINLLNHI</sequence>
<dbReference type="Proteomes" id="UP001465717">
    <property type="component" value="Unassembled WGS sequence"/>
</dbReference>
<feature type="domain" description="Glycosyl transferase family 1" evidence="2">
    <location>
        <begin position="192"/>
        <end position="312"/>
    </location>
</feature>
<dbReference type="SUPFAM" id="SSF53756">
    <property type="entry name" value="UDP-Glycosyltransferase/glycogen phosphorylase"/>
    <property type="match status" value="1"/>
</dbReference>
<accession>A0ABV1FXN8</accession>
<evidence type="ECO:0000259" key="2">
    <source>
        <dbReference type="Pfam" id="PF00534"/>
    </source>
</evidence>
<keyword evidence="5" id="KW-1185">Reference proteome</keyword>
<comment type="caution">
    <text evidence="4">The sequence shown here is derived from an EMBL/GenBank/DDBJ whole genome shotgun (WGS) entry which is preliminary data.</text>
</comment>
<reference evidence="4 5" key="1">
    <citation type="submission" date="2024-04" db="EMBL/GenBank/DDBJ databases">
        <title>Human intestinal bacterial collection.</title>
        <authorList>
            <person name="Pauvert C."/>
            <person name="Hitch T.C.A."/>
            <person name="Clavel T."/>
        </authorList>
    </citation>
    <scope>NUCLEOTIDE SEQUENCE [LARGE SCALE GENOMIC DNA]</scope>
    <source>
        <strain evidence="4 5">CLA-AA-H174</strain>
    </source>
</reference>
<dbReference type="PANTHER" id="PTHR46401:SF2">
    <property type="entry name" value="GLYCOSYLTRANSFERASE WBBK-RELATED"/>
    <property type="match status" value="1"/>
</dbReference>
<keyword evidence="1" id="KW-0808">Transferase</keyword>
<dbReference type="PANTHER" id="PTHR46401">
    <property type="entry name" value="GLYCOSYLTRANSFERASE WBBK-RELATED"/>
    <property type="match status" value="1"/>
</dbReference>
<dbReference type="Pfam" id="PF00534">
    <property type="entry name" value="Glycos_transf_1"/>
    <property type="match status" value="1"/>
</dbReference>
<organism evidence="4 5">
    <name type="scientific">Segatella sinensis</name>
    <dbReference type="NCBI Taxonomy" id="3085167"/>
    <lineage>
        <taxon>Bacteria</taxon>
        <taxon>Pseudomonadati</taxon>
        <taxon>Bacteroidota</taxon>
        <taxon>Bacteroidia</taxon>
        <taxon>Bacteroidales</taxon>
        <taxon>Prevotellaceae</taxon>
        <taxon>Segatella</taxon>
    </lineage>
</organism>
<feature type="domain" description="Glycosyltransferase subfamily 4-like N-terminal" evidence="3">
    <location>
        <begin position="106"/>
        <end position="180"/>
    </location>
</feature>
<proteinExistence type="predicted"/>
<dbReference type="EMBL" id="JBBNGE010000014">
    <property type="protein sequence ID" value="MEQ2507834.1"/>
    <property type="molecule type" value="Genomic_DNA"/>
</dbReference>
<evidence type="ECO:0000313" key="4">
    <source>
        <dbReference type="EMBL" id="MEQ2507834.1"/>
    </source>
</evidence>
<dbReference type="RefSeq" id="WP_349225914.1">
    <property type="nucleotide sequence ID" value="NZ_JBBNFG020000017.1"/>
</dbReference>
<dbReference type="CDD" id="cd03809">
    <property type="entry name" value="GT4_MtfB-like"/>
    <property type="match status" value="1"/>
</dbReference>